<dbReference type="Proteomes" id="UP000662466">
    <property type="component" value="Unassembled WGS sequence"/>
</dbReference>
<reference evidence="1" key="1">
    <citation type="submission" date="2020-06" db="EMBL/GenBank/DDBJ databases">
        <title>Draft genome sequences of strains closely related to Aspergillus parafelis and Aspergillus hiratsukae.</title>
        <authorList>
            <person name="Dos Santos R.A.C."/>
            <person name="Rivero-Menendez O."/>
            <person name="Steenwyk J.L."/>
            <person name="Mead M.E."/>
            <person name="Goldman G.H."/>
            <person name="Alastruey-Izquierdo A."/>
            <person name="Rokas A."/>
        </authorList>
    </citation>
    <scope>NUCLEOTIDE SEQUENCE</scope>
    <source>
        <strain evidence="1">CNM-CM6106</strain>
    </source>
</reference>
<gene>
    <name evidence="1" type="ORF">CNMCM6106_009201</name>
</gene>
<dbReference type="AlphaFoldDB" id="A0A8H6UPQ1"/>
<dbReference type="EMBL" id="JACBAF010002233">
    <property type="protein sequence ID" value="KAF7162207.1"/>
    <property type="molecule type" value="Genomic_DNA"/>
</dbReference>
<organism evidence="1 2">
    <name type="scientific">Aspergillus hiratsukae</name>
    <dbReference type="NCBI Taxonomy" id="1194566"/>
    <lineage>
        <taxon>Eukaryota</taxon>
        <taxon>Fungi</taxon>
        <taxon>Dikarya</taxon>
        <taxon>Ascomycota</taxon>
        <taxon>Pezizomycotina</taxon>
        <taxon>Eurotiomycetes</taxon>
        <taxon>Eurotiomycetidae</taxon>
        <taxon>Eurotiales</taxon>
        <taxon>Aspergillaceae</taxon>
        <taxon>Aspergillus</taxon>
        <taxon>Aspergillus subgen. Fumigati</taxon>
    </lineage>
</organism>
<evidence type="ECO:0000313" key="1">
    <source>
        <dbReference type="EMBL" id="KAF7162207.1"/>
    </source>
</evidence>
<comment type="caution">
    <text evidence="1">The sequence shown here is derived from an EMBL/GenBank/DDBJ whole genome shotgun (WGS) entry which is preliminary data.</text>
</comment>
<accession>A0A8H6UPQ1</accession>
<protein>
    <submittedName>
        <fullName evidence="1">Uncharacterized protein</fullName>
    </submittedName>
</protein>
<evidence type="ECO:0000313" key="2">
    <source>
        <dbReference type="Proteomes" id="UP000662466"/>
    </source>
</evidence>
<proteinExistence type="predicted"/>
<name>A0A8H6UPQ1_9EURO</name>
<sequence>MSPLLQTLHRITQLPHPVPNPPPNLLPHPCRDIRRIKIRIHQLRPFGISITLLHQLRRMQLRLRRRRNISRVEAVHREQVVKRVTRGLAVRGGVDGIFSASSVLYW</sequence>